<evidence type="ECO:0000313" key="2">
    <source>
        <dbReference type="Proteomes" id="UP001159427"/>
    </source>
</evidence>
<protein>
    <submittedName>
        <fullName evidence="1">Uncharacterized protein</fullName>
    </submittedName>
</protein>
<proteinExistence type="predicted"/>
<feature type="non-terminal residue" evidence="1">
    <location>
        <position position="156"/>
    </location>
</feature>
<comment type="caution">
    <text evidence="1">The sequence shown here is derived from an EMBL/GenBank/DDBJ whole genome shotgun (WGS) entry which is preliminary data.</text>
</comment>
<keyword evidence="2" id="KW-1185">Reference proteome</keyword>
<evidence type="ECO:0000313" key="1">
    <source>
        <dbReference type="EMBL" id="CAH3017939.1"/>
    </source>
</evidence>
<reference evidence="1 2" key="1">
    <citation type="submission" date="2022-05" db="EMBL/GenBank/DDBJ databases">
        <authorList>
            <consortium name="Genoscope - CEA"/>
            <person name="William W."/>
        </authorList>
    </citation>
    <scope>NUCLEOTIDE SEQUENCE [LARGE SCALE GENOMIC DNA]</scope>
</reference>
<name>A0ABN8LQW3_9CNID</name>
<dbReference type="EMBL" id="CALNXI010000074">
    <property type="protein sequence ID" value="CAH3017939.1"/>
    <property type="molecule type" value="Genomic_DNA"/>
</dbReference>
<feature type="non-terminal residue" evidence="1">
    <location>
        <position position="1"/>
    </location>
</feature>
<gene>
    <name evidence="1" type="ORF">PEVE_00040510</name>
</gene>
<organism evidence="1 2">
    <name type="scientific">Porites evermanni</name>
    <dbReference type="NCBI Taxonomy" id="104178"/>
    <lineage>
        <taxon>Eukaryota</taxon>
        <taxon>Metazoa</taxon>
        <taxon>Cnidaria</taxon>
        <taxon>Anthozoa</taxon>
        <taxon>Hexacorallia</taxon>
        <taxon>Scleractinia</taxon>
        <taxon>Fungiina</taxon>
        <taxon>Poritidae</taxon>
        <taxon>Porites</taxon>
    </lineage>
</organism>
<sequence length="156" mass="18317">GGKIDQIEDQQFYTFNNCLLKHFYEKKLSTTEDTIIKIVDKQETVKQPNIICCPDNLNILVNIYPIYNNKDCKKSRIARNPGSQILQCHGWNRSMPLKNCYLEVKAQFLLEKDNAQRRVTAFAKVLSTFLNEDVYEYKNKEDELTEKLLFPNNVDF</sequence>
<dbReference type="Proteomes" id="UP001159427">
    <property type="component" value="Unassembled WGS sequence"/>
</dbReference>
<accession>A0ABN8LQW3</accession>